<dbReference type="Gene3D" id="1.20.1560.10">
    <property type="entry name" value="ABC transporter type 1, transmembrane domain"/>
    <property type="match status" value="2"/>
</dbReference>
<dbReference type="GO" id="GO:0016887">
    <property type="term" value="F:ATP hydrolysis activity"/>
    <property type="evidence" value="ECO:0007669"/>
    <property type="project" value="InterPro"/>
</dbReference>
<keyword evidence="9 12" id="KW-0472">Membrane</keyword>
<keyword evidence="4" id="KW-1003">Cell membrane</keyword>
<feature type="transmembrane region" description="Helical" evidence="12">
    <location>
        <begin position="162"/>
        <end position="180"/>
    </location>
</feature>
<evidence type="ECO:0000256" key="1">
    <source>
        <dbReference type="ARBA" id="ARBA00004651"/>
    </source>
</evidence>
<evidence type="ECO:0000256" key="11">
    <source>
        <dbReference type="SAM" id="MobiDB-lite"/>
    </source>
</evidence>
<proteinExistence type="inferred from homology"/>
<dbReference type="CDD" id="cd03244">
    <property type="entry name" value="ABCC_MRP_domain2"/>
    <property type="match status" value="1"/>
</dbReference>
<dbReference type="InterPro" id="IPR050173">
    <property type="entry name" value="ABC_transporter_C-like"/>
</dbReference>
<evidence type="ECO:0000313" key="16">
    <source>
        <dbReference type="Proteomes" id="UP000310108"/>
    </source>
</evidence>
<protein>
    <submittedName>
        <fullName evidence="15">Metal resistance protein YCF1</fullName>
    </submittedName>
</protein>
<dbReference type="PANTHER" id="PTHR24223:SF404">
    <property type="entry name" value="ABC MULTIDRUG TRANSPORTER (EUROFUNG)-RELATED"/>
    <property type="match status" value="1"/>
</dbReference>
<feature type="transmembrane region" description="Helical" evidence="12">
    <location>
        <begin position="1143"/>
        <end position="1163"/>
    </location>
</feature>
<keyword evidence="16" id="KW-1185">Reference proteome</keyword>
<dbReference type="PROSITE" id="PS00211">
    <property type="entry name" value="ABC_TRANSPORTER_1"/>
    <property type="match status" value="1"/>
</dbReference>
<comment type="similarity">
    <text evidence="2">Belongs to the ABC transporter superfamily. ABCC family. Conjugate transporter (TC 3.A.1.208) subfamily.</text>
</comment>
<feature type="transmembrane region" description="Helical" evidence="12">
    <location>
        <begin position="1030"/>
        <end position="1050"/>
    </location>
</feature>
<dbReference type="PANTHER" id="PTHR24223">
    <property type="entry name" value="ATP-BINDING CASSETTE SUB-FAMILY C"/>
    <property type="match status" value="1"/>
</dbReference>
<dbReference type="Gene3D" id="3.40.50.300">
    <property type="entry name" value="P-loop containing nucleotide triphosphate hydrolases"/>
    <property type="match status" value="2"/>
</dbReference>
<organism evidence="15 16">
    <name type="scientific">Colletotrichum tanaceti</name>
    <dbReference type="NCBI Taxonomy" id="1306861"/>
    <lineage>
        <taxon>Eukaryota</taxon>
        <taxon>Fungi</taxon>
        <taxon>Dikarya</taxon>
        <taxon>Ascomycota</taxon>
        <taxon>Pezizomycotina</taxon>
        <taxon>Sordariomycetes</taxon>
        <taxon>Hypocreomycetidae</taxon>
        <taxon>Glomerellales</taxon>
        <taxon>Glomerellaceae</taxon>
        <taxon>Colletotrichum</taxon>
        <taxon>Colletotrichum destructivum species complex</taxon>
    </lineage>
</organism>
<dbReference type="Pfam" id="PF24357">
    <property type="entry name" value="TMD0_ABC"/>
    <property type="match status" value="1"/>
</dbReference>
<dbReference type="GO" id="GO:0140359">
    <property type="term" value="F:ABC-type transporter activity"/>
    <property type="evidence" value="ECO:0007669"/>
    <property type="project" value="InterPro"/>
</dbReference>
<dbReference type="PROSITE" id="PS50929">
    <property type="entry name" value="ABC_TM1F"/>
    <property type="match status" value="2"/>
</dbReference>
<dbReference type="GO" id="GO:0005524">
    <property type="term" value="F:ATP binding"/>
    <property type="evidence" value="ECO:0007669"/>
    <property type="project" value="UniProtKB-KW"/>
</dbReference>
<evidence type="ECO:0000256" key="3">
    <source>
        <dbReference type="ARBA" id="ARBA00022448"/>
    </source>
</evidence>
<feature type="transmembrane region" description="Helical" evidence="12">
    <location>
        <begin position="133"/>
        <end position="150"/>
    </location>
</feature>
<evidence type="ECO:0000256" key="12">
    <source>
        <dbReference type="SAM" id="Phobius"/>
    </source>
</evidence>
<dbReference type="SUPFAM" id="SSF52540">
    <property type="entry name" value="P-loop containing nucleoside triphosphate hydrolases"/>
    <property type="match status" value="2"/>
</dbReference>
<dbReference type="SMART" id="SM00382">
    <property type="entry name" value="AAA"/>
    <property type="match status" value="2"/>
</dbReference>
<evidence type="ECO:0000256" key="8">
    <source>
        <dbReference type="ARBA" id="ARBA00022989"/>
    </source>
</evidence>
<gene>
    <name evidence="15" type="primary">YCF1</name>
    <name evidence="15" type="ORF">CTA1_10790</name>
</gene>
<dbReference type="InterPro" id="IPR003439">
    <property type="entry name" value="ABC_transporter-like_ATP-bd"/>
</dbReference>
<feature type="transmembrane region" description="Helical" evidence="12">
    <location>
        <begin position="903"/>
        <end position="929"/>
    </location>
</feature>
<feature type="domain" description="ABC transmembrane type-1" evidence="14">
    <location>
        <begin position="271"/>
        <end position="565"/>
    </location>
</feature>
<accession>A0A4U6XGY7</accession>
<dbReference type="Proteomes" id="UP000310108">
    <property type="component" value="Unassembled WGS sequence"/>
</dbReference>
<keyword evidence="5 12" id="KW-0812">Transmembrane</keyword>
<dbReference type="Pfam" id="PF00664">
    <property type="entry name" value="ABC_membrane"/>
    <property type="match status" value="1"/>
</dbReference>
<feature type="transmembrane region" description="Helical" evidence="12">
    <location>
        <begin position="499"/>
        <end position="525"/>
    </location>
</feature>
<dbReference type="Pfam" id="PF00005">
    <property type="entry name" value="ABC_tran"/>
    <property type="match status" value="2"/>
</dbReference>
<dbReference type="InterPro" id="IPR044726">
    <property type="entry name" value="ABCC_6TM_D2"/>
</dbReference>
<dbReference type="STRING" id="1306861.A0A4U6XGY7"/>
<feature type="transmembrane region" description="Helical" evidence="12">
    <location>
        <begin position="270"/>
        <end position="291"/>
    </location>
</feature>
<keyword evidence="6" id="KW-0547">Nucleotide-binding</keyword>
<feature type="transmembrane region" description="Helical" evidence="12">
    <location>
        <begin position="35"/>
        <end position="57"/>
    </location>
</feature>
<evidence type="ECO:0000256" key="6">
    <source>
        <dbReference type="ARBA" id="ARBA00022741"/>
    </source>
</evidence>
<dbReference type="PROSITE" id="PS50893">
    <property type="entry name" value="ABC_TRANSPORTER_2"/>
    <property type="match status" value="2"/>
</dbReference>
<keyword evidence="7" id="KW-0067">ATP-binding</keyword>
<sequence>MASNAVCPPGSDNQFGPRIDFGCRHFDFTLLFEDAIFHVLPSALFLLLVPFRAHSLWRAPVKLATRRLALWKLGPLAGLAALHSAFLVVQTKTPALCTDVSLAAGVLNLVAVLAATFHSFVEDQRSIRPSDLLVLYFSASTLLSLPRLRTLWLVTSAGAPKALWTVILALTTLVVPLESVGKKKFLRPPYETLTKEEETGFWGRSFFTWLLPFFRVGYSRIIHIRDIPDVDADLTGEVAGEKLKRAWAQREGRRHHALFRANCSAYRGTLVLGVVARLCLTTFTFCQPFLITATVRFMQTPETQTPETQTRPPSESQRYGRALVGACLLTYLGIAVSRAAFSRQQYRFTTMVRAGLTSVVFGRAVSLRADDLRDNAAVTLMGTDVERIVATFVNLHQVWAAVLEVGIAIFLLQRHVAAASVVPVVISIVCALGVIPISKAIGKAQTGWIECLQKRVAVTASMLGDMKAIKMLGLPDVLSTVITELRRIELSGSEKFRKLLVCQILVSIVPVELAPFATFVIYSIIAVTTKEQTLTTTSAFTALSLINLLTEPLLMFCQVVPSVVQGLACLKRIETFCLKDSGVKSGEGVHSDSAFDDDSSKSGVELKSQHLQLKSGDALVLFNDAMISWAPDSDLVFKNLTLTIKRGTITMVTGPVGSGKSCLLESILGETSIGAGTRTFTAHGAAYCPQTPWMMNNTIRHNITGGLEYEPTWLEQVLGLCSLTEDIRNMPEGDLYNAGTNGVGLSGGQRQRVALARAVYSRHRVLILDDVFSGLDSKSVGQISARLFGVDGHFHRSGLSVVLATHTRVLLRYADEVVVLNGGEVTSQGPYKQVLTESSSTTVTKADADTERGDANDEEEEEELAVGGPVRKPGHVQTLLDSEEGRLRRNGSWSVYKYYFERAGWIVVSLFILSSFAEAFCSGFTTIWFQWWVEANEKRPNDNLGKYLGVYALLFAVTCIAICVECWLLFIRIISSTALGLHADLLRTSLRFSQDLNLVDTTLPSNAINFVSNACACIVKLVILCVMGKYLAISVPLLVGVLFVVQRYYLGTSRQVRLLDIEAKAPVYTHFLESLKGVTTIRAYRWQGGFEDRNAELLNASQKPHYVLACVQLWLALVLDLVVGALALIIVATATSLADDDAFFSPGAVGVALVLVLGFNTSLAMTMKNWTALETSIGAVARVREFAETTPSEEEEGARHLGRGGAPPSGWPLRGAITFENATARYAEDGEATLKGLSLSISPGQKVAVCGPSGSGKTSLVLSLLQMIEVTDGRVLVDGVDLAGLGKAEVRSRITVVPQEPFFMPGTVRFNLDPYSRASDNDLEAALDKVGLLGKVGMAGGLDADLDADGFSAGERQLLALTRALISKSQILILDEATSSVDQDTEAKMQSIVESEFSQQTVVAVVHRLRYIEQYDKVLLLKRGEVVRWGSPKELLEKDAEFRGFAEAMQISH</sequence>
<keyword evidence="8 12" id="KW-1133">Transmembrane helix</keyword>
<dbReference type="InterPro" id="IPR036640">
    <property type="entry name" value="ABC1_TM_sf"/>
</dbReference>
<comment type="caution">
    <text evidence="15">The sequence shown here is derived from an EMBL/GenBank/DDBJ whole genome shotgun (WGS) entry which is preliminary data.</text>
</comment>
<evidence type="ECO:0000256" key="2">
    <source>
        <dbReference type="ARBA" id="ARBA00009726"/>
    </source>
</evidence>
<evidence type="ECO:0000256" key="10">
    <source>
        <dbReference type="ARBA" id="ARBA00023180"/>
    </source>
</evidence>
<evidence type="ECO:0000256" key="7">
    <source>
        <dbReference type="ARBA" id="ARBA00022840"/>
    </source>
</evidence>
<dbReference type="FunFam" id="3.40.50.300:FF:002145">
    <property type="entry name" value="ABC transporter (MsbA subfamily)"/>
    <property type="match status" value="1"/>
</dbReference>
<name>A0A4U6XGY7_9PEZI</name>
<evidence type="ECO:0000256" key="5">
    <source>
        <dbReference type="ARBA" id="ARBA00022692"/>
    </source>
</evidence>
<feature type="transmembrane region" description="Helical" evidence="12">
    <location>
        <begin position="101"/>
        <end position="121"/>
    </location>
</feature>
<feature type="transmembrane region" description="Helical" evidence="12">
    <location>
        <begin position="322"/>
        <end position="341"/>
    </location>
</feature>
<dbReference type="FunFam" id="1.20.1560.10:FF:000055">
    <property type="entry name" value="ABC multidrug transporter (Eurofung)"/>
    <property type="match status" value="1"/>
</dbReference>
<feature type="transmembrane region" description="Helical" evidence="12">
    <location>
        <begin position="949"/>
        <end position="971"/>
    </location>
</feature>
<feature type="domain" description="ABC transporter" evidence="13">
    <location>
        <begin position="1217"/>
        <end position="1448"/>
    </location>
</feature>
<feature type="transmembrane region" description="Helical" evidence="12">
    <location>
        <begin position="388"/>
        <end position="410"/>
    </location>
</feature>
<evidence type="ECO:0000259" key="14">
    <source>
        <dbReference type="PROSITE" id="PS50929"/>
    </source>
</evidence>
<feature type="compositionally biased region" description="Basic and acidic residues" evidence="11">
    <location>
        <begin position="846"/>
        <end position="855"/>
    </location>
</feature>
<dbReference type="SUPFAM" id="SSF90123">
    <property type="entry name" value="ABC transporter transmembrane region"/>
    <property type="match status" value="2"/>
</dbReference>
<dbReference type="InterPro" id="IPR011527">
    <property type="entry name" value="ABC1_TM_dom"/>
</dbReference>
<evidence type="ECO:0000256" key="9">
    <source>
        <dbReference type="ARBA" id="ARBA00023136"/>
    </source>
</evidence>
<dbReference type="FunFam" id="1.20.1560.10:FF:000066">
    <property type="entry name" value="ABC multidrug transporter (Eurofung)"/>
    <property type="match status" value="1"/>
</dbReference>
<feature type="transmembrane region" description="Helical" evidence="12">
    <location>
        <begin position="545"/>
        <end position="570"/>
    </location>
</feature>
<feature type="region of interest" description="Disordered" evidence="11">
    <location>
        <begin position="1189"/>
        <end position="1211"/>
    </location>
</feature>
<dbReference type="InterPro" id="IPR027417">
    <property type="entry name" value="P-loop_NTPase"/>
</dbReference>
<feature type="transmembrane region" description="Helical" evidence="12">
    <location>
        <begin position="69"/>
        <end position="89"/>
    </location>
</feature>
<feature type="transmembrane region" description="Helical" evidence="12">
    <location>
        <begin position="1106"/>
        <end position="1131"/>
    </location>
</feature>
<dbReference type="InterPro" id="IPR003593">
    <property type="entry name" value="AAA+_ATPase"/>
</dbReference>
<dbReference type="EMBL" id="PJEX01000127">
    <property type="protein sequence ID" value="TKW54669.1"/>
    <property type="molecule type" value="Genomic_DNA"/>
</dbReference>
<reference evidence="15 16" key="1">
    <citation type="journal article" date="2019" name="PLoS ONE">
        <title>Comparative genome analysis indicates high evolutionary potential of pathogenicity genes in Colletotrichum tanaceti.</title>
        <authorList>
            <person name="Lelwala R.V."/>
            <person name="Korhonen P.K."/>
            <person name="Young N.D."/>
            <person name="Scott J.B."/>
            <person name="Ades P.A."/>
            <person name="Gasser R.B."/>
            <person name="Taylor P.W.J."/>
        </authorList>
    </citation>
    <scope>NUCLEOTIDE SEQUENCE [LARGE SCALE GENOMIC DNA]</scope>
    <source>
        <strain evidence="15">BRIP57314</strain>
    </source>
</reference>
<dbReference type="CDD" id="cd18580">
    <property type="entry name" value="ABC_6TM_ABCC_D2"/>
    <property type="match status" value="1"/>
</dbReference>
<evidence type="ECO:0000256" key="4">
    <source>
        <dbReference type="ARBA" id="ARBA00022475"/>
    </source>
</evidence>
<feature type="region of interest" description="Disordered" evidence="11">
    <location>
        <begin position="836"/>
        <end position="860"/>
    </location>
</feature>
<evidence type="ECO:0000313" key="15">
    <source>
        <dbReference type="EMBL" id="TKW54669.1"/>
    </source>
</evidence>
<dbReference type="InterPro" id="IPR017871">
    <property type="entry name" value="ABC_transporter-like_CS"/>
</dbReference>
<feature type="transmembrane region" description="Helical" evidence="12">
    <location>
        <begin position="416"/>
        <end position="435"/>
    </location>
</feature>
<dbReference type="InterPro" id="IPR056227">
    <property type="entry name" value="TMD0_ABC"/>
</dbReference>
<feature type="domain" description="ABC transporter" evidence="13">
    <location>
        <begin position="620"/>
        <end position="847"/>
    </location>
</feature>
<feature type="domain" description="ABC transmembrane type-1" evidence="14">
    <location>
        <begin position="910"/>
        <end position="1175"/>
    </location>
</feature>
<dbReference type="GO" id="GO:0005886">
    <property type="term" value="C:plasma membrane"/>
    <property type="evidence" value="ECO:0007669"/>
    <property type="project" value="UniProtKB-SubCell"/>
</dbReference>
<comment type="subcellular location">
    <subcellularLocation>
        <location evidence="1">Cell membrane</location>
        <topology evidence="1">Multi-pass membrane protein</topology>
    </subcellularLocation>
</comment>
<keyword evidence="10" id="KW-0325">Glycoprotein</keyword>
<keyword evidence="3" id="KW-0813">Transport</keyword>
<evidence type="ECO:0000259" key="13">
    <source>
        <dbReference type="PROSITE" id="PS50893"/>
    </source>
</evidence>